<name>A0A5B6UP75_9ROSI</name>
<proteinExistence type="predicted"/>
<gene>
    <name evidence="2" type="ORF">EPI10_012898</name>
</gene>
<evidence type="ECO:0000256" key="1">
    <source>
        <dbReference type="SAM" id="Phobius"/>
    </source>
</evidence>
<keyword evidence="3" id="KW-1185">Reference proteome</keyword>
<feature type="transmembrane region" description="Helical" evidence="1">
    <location>
        <begin position="46"/>
        <end position="66"/>
    </location>
</feature>
<dbReference type="EMBL" id="SMMG02000010">
    <property type="protein sequence ID" value="KAA3458264.1"/>
    <property type="molecule type" value="Genomic_DNA"/>
</dbReference>
<comment type="caution">
    <text evidence="2">The sequence shown here is derived from an EMBL/GenBank/DDBJ whole genome shotgun (WGS) entry which is preliminary data.</text>
</comment>
<evidence type="ECO:0000313" key="2">
    <source>
        <dbReference type="EMBL" id="KAA3458264.1"/>
    </source>
</evidence>
<evidence type="ECO:0000313" key="3">
    <source>
        <dbReference type="Proteomes" id="UP000325315"/>
    </source>
</evidence>
<keyword evidence="1" id="KW-0472">Membrane</keyword>
<accession>A0A5B6UP75</accession>
<sequence>MKASKPPYILVPQEKGFVNSRILTSNLLDATFIRIFHESTELNPEFFYLLLLLRFGIVSFCFYSPFLENTGRSSFGYFGVLDCCTNGSVECLKSTKASQWQGLNF</sequence>
<reference evidence="3" key="1">
    <citation type="journal article" date="2019" name="Plant Biotechnol. J.">
        <title>Genome sequencing of the Australian wild diploid species Gossypium australe highlights disease resistance and delayed gland morphogenesis.</title>
        <authorList>
            <person name="Cai Y."/>
            <person name="Cai X."/>
            <person name="Wang Q."/>
            <person name="Wang P."/>
            <person name="Zhang Y."/>
            <person name="Cai C."/>
            <person name="Xu Y."/>
            <person name="Wang K."/>
            <person name="Zhou Z."/>
            <person name="Wang C."/>
            <person name="Geng S."/>
            <person name="Li B."/>
            <person name="Dong Q."/>
            <person name="Hou Y."/>
            <person name="Wang H."/>
            <person name="Ai P."/>
            <person name="Liu Z."/>
            <person name="Yi F."/>
            <person name="Sun M."/>
            <person name="An G."/>
            <person name="Cheng J."/>
            <person name="Zhang Y."/>
            <person name="Shi Q."/>
            <person name="Xie Y."/>
            <person name="Shi X."/>
            <person name="Chang Y."/>
            <person name="Huang F."/>
            <person name="Chen Y."/>
            <person name="Hong S."/>
            <person name="Mi L."/>
            <person name="Sun Q."/>
            <person name="Zhang L."/>
            <person name="Zhou B."/>
            <person name="Peng R."/>
            <person name="Zhang X."/>
            <person name="Liu F."/>
        </authorList>
    </citation>
    <scope>NUCLEOTIDE SEQUENCE [LARGE SCALE GENOMIC DNA]</scope>
    <source>
        <strain evidence="3">cv. PA1801</strain>
    </source>
</reference>
<protein>
    <submittedName>
        <fullName evidence="2">ASC1-like protein 1 isoform X1</fullName>
    </submittedName>
</protein>
<keyword evidence="1" id="KW-0812">Transmembrane</keyword>
<dbReference type="AlphaFoldDB" id="A0A5B6UP75"/>
<organism evidence="2 3">
    <name type="scientific">Gossypium australe</name>
    <dbReference type="NCBI Taxonomy" id="47621"/>
    <lineage>
        <taxon>Eukaryota</taxon>
        <taxon>Viridiplantae</taxon>
        <taxon>Streptophyta</taxon>
        <taxon>Embryophyta</taxon>
        <taxon>Tracheophyta</taxon>
        <taxon>Spermatophyta</taxon>
        <taxon>Magnoliopsida</taxon>
        <taxon>eudicotyledons</taxon>
        <taxon>Gunneridae</taxon>
        <taxon>Pentapetalae</taxon>
        <taxon>rosids</taxon>
        <taxon>malvids</taxon>
        <taxon>Malvales</taxon>
        <taxon>Malvaceae</taxon>
        <taxon>Malvoideae</taxon>
        <taxon>Gossypium</taxon>
    </lineage>
</organism>
<dbReference type="Proteomes" id="UP000325315">
    <property type="component" value="Unassembled WGS sequence"/>
</dbReference>
<keyword evidence="1" id="KW-1133">Transmembrane helix</keyword>